<proteinExistence type="predicted"/>
<evidence type="ECO:0000256" key="1">
    <source>
        <dbReference type="SAM" id="SignalP"/>
    </source>
</evidence>
<organism evidence="3 4">
    <name type="scientific">Candidatus Sulfobium mesophilum</name>
    <dbReference type="NCBI Taxonomy" id="2016548"/>
    <lineage>
        <taxon>Bacteria</taxon>
        <taxon>Pseudomonadati</taxon>
        <taxon>Nitrospirota</taxon>
        <taxon>Nitrospiria</taxon>
        <taxon>Nitrospirales</taxon>
        <taxon>Nitrospiraceae</taxon>
        <taxon>Candidatus Sulfobium</taxon>
    </lineage>
</organism>
<dbReference type="SUPFAM" id="SSF48695">
    <property type="entry name" value="Multiheme cytochromes"/>
    <property type="match status" value="1"/>
</dbReference>
<dbReference type="Pfam" id="PF13435">
    <property type="entry name" value="Cytochrome_C554"/>
    <property type="match status" value="1"/>
</dbReference>
<sequence>MKPSLRTFLIIAVFVLGSFPFAAFAGSNVFDVDHEFYPYYPSLIKWNKSNAQFTPPEVCNGCHSDKYNEWTGSVHALAFQDPVYQGELNKAIKAVGHNISRQCEGCHSPAGVITGEIKKAGIAGLSPMALAGVSCDICHSISGTTHWQTPAHEPENGSFILTPGVQTEEGLQLIKRGPFTPSDGCGMGFHKCVESSLHLQADLCASCHQVYHYDSHFPLEATYLEWKHGPYAQKEILCQDCHMVDIRTFMRTADEFRKPGRKEYRHFFNGANYLIYHLAEGAARKAGDEKKADILKEKYEMAVKRLQSAADLEISPVYRGGKLVEVKIKVKNVRAGHNLPTSLTNVRQMWLEIAAKDEKGNVFMTSGTTDAQGHLPENVRVLNSDGMGDDFHFAIDPWVVTAFSRHDTIPARGYKEVYYALSAPQGNNKIILEARLRYRQADQGVAEALLSAVPESINLKDIYGLTKVPELPVVDMVVKQASFSTVQ</sequence>
<feature type="chain" id="PRO_5015657454" evidence="1">
    <location>
        <begin position="26"/>
        <end position="487"/>
    </location>
</feature>
<evidence type="ECO:0000313" key="4">
    <source>
        <dbReference type="Proteomes" id="UP000245125"/>
    </source>
</evidence>
<evidence type="ECO:0000313" key="3">
    <source>
        <dbReference type="EMBL" id="SPQ00730.1"/>
    </source>
</evidence>
<feature type="signal peptide" evidence="1">
    <location>
        <begin position="1"/>
        <end position="25"/>
    </location>
</feature>
<dbReference type="OrthoDB" id="9814800at2"/>
<dbReference type="InterPro" id="IPR023155">
    <property type="entry name" value="Cyt_c-552/4"/>
</dbReference>
<gene>
    <name evidence="3" type="ORF">NBG4_310003</name>
</gene>
<protein>
    <submittedName>
        <fullName evidence="3">Cytochrome c</fullName>
    </submittedName>
</protein>
<dbReference type="Proteomes" id="UP000245125">
    <property type="component" value="Unassembled WGS sequence"/>
</dbReference>
<dbReference type="AlphaFoldDB" id="A0A2U3QH90"/>
<accession>A0A2U3QH90</accession>
<dbReference type="InterPro" id="IPR036280">
    <property type="entry name" value="Multihaem_cyt_sf"/>
</dbReference>
<evidence type="ECO:0000259" key="2">
    <source>
        <dbReference type="Pfam" id="PF13435"/>
    </source>
</evidence>
<dbReference type="EMBL" id="OUUY01000077">
    <property type="protein sequence ID" value="SPQ00730.1"/>
    <property type="molecule type" value="Genomic_DNA"/>
</dbReference>
<reference evidence="4" key="1">
    <citation type="submission" date="2018-03" db="EMBL/GenBank/DDBJ databases">
        <authorList>
            <person name="Zecchin S."/>
        </authorList>
    </citation>
    <scope>NUCLEOTIDE SEQUENCE [LARGE SCALE GENOMIC DNA]</scope>
</reference>
<feature type="domain" description="Cytochrome c-552/4" evidence="2">
    <location>
        <begin position="58"/>
        <end position="140"/>
    </location>
</feature>
<dbReference type="Gene3D" id="1.10.1130.10">
    <property type="entry name" value="Flavocytochrome C3, Chain A"/>
    <property type="match status" value="1"/>
</dbReference>
<keyword evidence="1" id="KW-0732">Signal</keyword>
<keyword evidence="4" id="KW-1185">Reference proteome</keyword>
<name>A0A2U3QH90_9BACT</name>